<keyword evidence="4" id="KW-1185">Reference proteome</keyword>
<dbReference type="Proteomes" id="UP001589894">
    <property type="component" value="Unassembled WGS sequence"/>
</dbReference>
<dbReference type="InterPro" id="IPR052019">
    <property type="entry name" value="F420H2_bilvrd_red/Heme_oxyg"/>
</dbReference>
<dbReference type="Gene3D" id="2.30.110.10">
    <property type="entry name" value="Electron Transport, Fmn-binding Protein, Chain A"/>
    <property type="match status" value="1"/>
</dbReference>
<dbReference type="EMBL" id="JBHLUE010000011">
    <property type="protein sequence ID" value="MFC0565128.1"/>
    <property type="molecule type" value="Genomic_DNA"/>
</dbReference>
<accession>A0ABV6NYK5</accession>
<dbReference type="NCBIfam" id="TIGR04023">
    <property type="entry name" value="PPOX_MSMEG_5819"/>
    <property type="match status" value="1"/>
</dbReference>
<dbReference type="InterPro" id="IPR012349">
    <property type="entry name" value="Split_barrel_FMN-bd"/>
</dbReference>
<protein>
    <submittedName>
        <fullName evidence="3">PPOX class F420-dependent oxidoreductase</fullName>
        <ecNumber evidence="3">1.-.-.-</ecNumber>
    </submittedName>
</protein>
<keyword evidence="1 3" id="KW-0560">Oxidoreductase</keyword>
<evidence type="ECO:0000259" key="2">
    <source>
        <dbReference type="Pfam" id="PF01243"/>
    </source>
</evidence>
<dbReference type="EC" id="1.-.-.-" evidence="3"/>
<evidence type="ECO:0000313" key="3">
    <source>
        <dbReference type="EMBL" id="MFC0565128.1"/>
    </source>
</evidence>
<proteinExistence type="predicted"/>
<dbReference type="SUPFAM" id="SSF50475">
    <property type="entry name" value="FMN-binding split barrel"/>
    <property type="match status" value="1"/>
</dbReference>
<dbReference type="PANTHER" id="PTHR35176:SF6">
    <property type="entry name" value="HEME OXYGENASE HI_0854-RELATED"/>
    <property type="match status" value="1"/>
</dbReference>
<evidence type="ECO:0000256" key="1">
    <source>
        <dbReference type="ARBA" id="ARBA00023002"/>
    </source>
</evidence>
<dbReference type="GO" id="GO:0016491">
    <property type="term" value="F:oxidoreductase activity"/>
    <property type="evidence" value="ECO:0007669"/>
    <property type="project" value="UniProtKB-KW"/>
</dbReference>
<reference evidence="3 4" key="1">
    <citation type="submission" date="2024-09" db="EMBL/GenBank/DDBJ databases">
        <authorList>
            <person name="Sun Q."/>
            <person name="Mori K."/>
        </authorList>
    </citation>
    <scope>NUCLEOTIDE SEQUENCE [LARGE SCALE GENOMIC DNA]</scope>
    <source>
        <strain evidence="3 4">TBRC 2205</strain>
    </source>
</reference>
<feature type="domain" description="Pyridoxamine 5'-phosphate oxidase N-terminal" evidence="2">
    <location>
        <begin position="4"/>
        <end position="98"/>
    </location>
</feature>
<dbReference type="InterPro" id="IPR024031">
    <property type="entry name" value="MSMEG_5819/OxyR"/>
</dbReference>
<name>A0ABV6NYK5_9ACTN</name>
<sequence>MSLTPQELEYLAGQHLGRLATVDPHGAPQNNPVGFRYDESTGTILIGGYDLGRSRKFRNIERHPQVAFVVDDLASVKPWRVRGVEIRGRAEALRDTPSPIPGTSPELIRIHPELVFSWGLGGEGMSRRRIEPTA</sequence>
<dbReference type="Pfam" id="PF01243">
    <property type="entry name" value="PNPOx_N"/>
    <property type="match status" value="1"/>
</dbReference>
<organism evidence="3 4">
    <name type="scientific">Plantactinospora siamensis</name>
    <dbReference type="NCBI Taxonomy" id="555372"/>
    <lineage>
        <taxon>Bacteria</taxon>
        <taxon>Bacillati</taxon>
        <taxon>Actinomycetota</taxon>
        <taxon>Actinomycetes</taxon>
        <taxon>Micromonosporales</taxon>
        <taxon>Micromonosporaceae</taxon>
        <taxon>Plantactinospora</taxon>
    </lineage>
</organism>
<evidence type="ECO:0000313" key="4">
    <source>
        <dbReference type="Proteomes" id="UP001589894"/>
    </source>
</evidence>
<gene>
    <name evidence="3" type="ORF">ACFFHU_13410</name>
</gene>
<dbReference type="RefSeq" id="WP_377338681.1">
    <property type="nucleotide sequence ID" value="NZ_JBHLUE010000011.1"/>
</dbReference>
<comment type="caution">
    <text evidence="3">The sequence shown here is derived from an EMBL/GenBank/DDBJ whole genome shotgun (WGS) entry which is preliminary data.</text>
</comment>
<dbReference type="PANTHER" id="PTHR35176">
    <property type="entry name" value="HEME OXYGENASE HI_0854-RELATED"/>
    <property type="match status" value="1"/>
</dbReference>
<dbReference type="InterPro" id="IPR011576">
    <property type="entry name" value="Pyridox_Oxase_N"/>
</dbReference>